<dbReference type="InterPro" id="IPR056002">
    <property type="entry name" value="DUF7580"/>
</dbReference>
<keyword evidence="3" id="KW-1185">Reference proteome</keyword>
<sequence>MLLRLLNQLQHPNIIRLFGSYTHREEHYFLFPCADMDLKHFFQKRDRFGNFQWDFTFYSALRGLSSALSNAHSLRLNQKAHGVDFEAIGYHHDIRPANVLVTQETFLLADFGLGNLKPADAQSQTLLKSELGDWIAPECMEQHPVTRAIDVWAFGCLIAEVASYMQRGALGVEEFSQKRLSPGRFQNWMDCVFYGRNGGIKMEAAKWLEDLANDDTSGGLVSSLIALSFAALTEDVQLRPGMAHVCDILTHLSLRAHSFTVQQKFREHLETEFVPDAHDGWTASSIWFLQERFRSWDRSLSLNATEPSADLLLTLHQIHDKSTSTMADLVRKLETRKKDKEDTQGSIPTAGDADIQYTFENQVDQLVESLWDLLPPVLQRHAEDYWHQAILCTDSQVALDDIRQRLKMRYTVHNITDAIAKMRKVRLEMLQPDSFETANELCNIALSDVELTSSRGGHAIGRYKDSVPILIERMRYTPGWKNVHREQRKLVIGLKAKSLGVEPKPSGLKIMNCIGVFEEDGDLAGYGFVYRFPEGKNSEPTTLFECLAQGYKRPESLPLLGNKFQLAFALADFFKEFHTIGWLHESFNPHNVLFFASTTNKDAEDLIIDDELRRPYVVGLHKSRPDGSFWQTDGPAPDEDESLQDYQHPEYASTGRYRQMFDYYSLGVVLLEIGLWRPLKSWKSKFRSFGLAEIRAELIQICQARLGAKMGAVYRDVVLRCIDGSLDRCSRESRLDRKGNGLSETTAVLEHFTERVVQPLEKLAGALF</sequence>
<organism evidence="2 3">
    <name type="scientific">Xylaria bambusicola</name>
    <dbReference type="NCBI Taxonomy" id="326684"/>
    <lineage>
        <taxon>Eukaryota</taxon>
        <taxon>Fungi</taxon>
        <taxon>Dikarya</taxon>
        <taxon>Ascomycota</taxon>
        <taxon>Pezizomycotina</taxon>
        <taxon>Sordariomycetes</taxon>
        <taxon>Xylariomycetidae</taxon>
        <taxon>Xylariales</taxon>
        <taxon>Xylariaceae</taxon>
        <taxon>Xylaria</taxon>
    </lineage>
</organism>
<dbReference type="InterPro" id="IPR011009">
    <property type="entry name" value="Kinase-like_dom_sf"/>
</dbReference>
<gene>
    <name evidence="2" type="ORF">RRF57_010669</name>
</gene>
<dbReference type="PANTHER" id="PTHR37542">
    <property type="entry name" value="HELO DOMAIN-CONTAINING PROTEIN-RELATED"/>
    <property type="match status" value="1"/>
</dbReference>
<protein>
    <recommendedName>
        <fullName evidence="1">Protein kinase domain-containing protein</fullName>
    </recommendedName>
</protein>
<evidence type="ECO:0000259" key="1">
    <source>
        <dbReference type="PROSITE" id="PS50011"/>
    </source>
</evidence>
<name>A0AAN7Z9N5_9PEZI</name>
<dbReference type="GO" id="GO:0005524">
    <property type="term" value="F:ATP binding"/>
    <property type="evidence" value="ECO:0007669"/>
    <property type="project" value="InterPro"/>
</dbReference>
<dbReference type="EMBL" id="JAWHQM010000046">
    <property type="protein sequence ID" value="KAK5634957.1"/>
    <property type="molecule type" value="Genomic_DNA"/>
</dbReference>
<dbReference type="InterPro" id="IPR000719">
    <property type="entry name" value="Prot_kinase_dom"/>
</dbReference>
<dbReference type="AlphaFoldDB" id="A0AAN7Z9N5"/>
<dbReference type="GO" id="GO:0004672">
    <property type="term" value="F:protein kinase activity"/>
    <property type="evidence" value="ECO:0007669"/>
    <property type="project" value="InterPro"/>
</dbReference>
<evidence type="ECO:0000313" key="2">
    <source>
        <dbReference type="EMBL" id="KAK5634957.1"/>
    </source>
</evidence>
<dbReference type="Pfam" id="PF24476">
    <property type="entry name" value="DUF7580"/>
    <property type="match status" value="1"/>
</dbReference>
<dbReference type="SUPFAM" id="SSF56112">
    <property type="entry name" value="Protein kinase-like (PK-like)"/>
    <property type="match status" value="2"/>
</dbReference>
<evidence type="ECO:0000313" key="3">
    <source>
        <dbReference type="Proteomes" id="UP001305414"/>
    </source>
</evidence>
<dbReference type="Pfam" id="PF00069">
    <property type="entry name" value="Pkinase"/>
    <property type="match status" value="1"/>
</dbReference>
<dbReference type="PANTHER" id="PTHR37542:SF3">
    <property type="entry name" value="PRION-INHIBITION AND PROPAGATION HELO DOMAIN-CONTAINING PROTEIN"/>
    <property type="match status" value="1"/>
</dbReference>
<accession>A0AAN7Z9N5</accession>
<feature type="domain" description="Protein kinase" evidence="1">
    <location>
        <begin position="1"/>
        <end position="260"/>
    </location>
</feature>
<reference evidence="2 3" key="1">
    <citation type="submission" date="2023-10" db="EMBL/GenBank/DDBJ databases">
        <title>Draft genome sequence of Xylaria bambusicola isolate GMP-LS, the root and basal stem rot pathogen of sugarcane in Indonesia.</title>
        <authorList>
            <person name="Selvaraj P."/>
            <person name="Muralishankar V."/>
            <person name="Muruganantham S."/>
            <person name="Sp S."/>
            <person name="Haryani S."/>
            <person name="Lau K.J.X."/>
            <person name="Naqvi N.I."/>
        </authorList>
    </citation>
    <scope>NUCLEOTIDE SEQUENCE [LARGE SCALE GENOMIC DNA]</scope>
    <source>
        <strain evidence="2">GMP-LS</strain>
    </source>
</reference>
<dbReference type="Proteomes" id="UP001305414">
    <property type="component" value="Unassembled WGS sequence"/>
</dbReference>
<dbReference type="Gene3D" id="1.10.510.10">
    <property type="entry name" value="Transferase(Phosphotransferase) domain 1"/>
    <property type="match status" value="2"/>
</dbReference>
<proteinExistence type="predicted"/>
<comment type="caution">
    <text evidence="2">The sequence shown here is derived from an EMBL/GenBank/DDBJ whole genome shotgun (WGS) entry which is preliminary data.</text>
</comment>
<dbReference type="PROSITE" id="PS50011">
    <property type="entry name" value="PROTEIN_KINASE_DOM"/>
    <property type="match status" value="1"/>
</dbReference>